<keyword evidence="1" id="KW-0472">Membrane</keyword>
<keyword evidence="1" id="KW-0812">Transmembrane</keyword>
<accession>A0A1A9VXU0</accession>
<dbReference type="EnsemblMetazoa" id="GAUT051084-RA">
    <property type="protein sequence ID" value="GAUT051084-PA"/>
    <property type="gene ID" value="GAUT051084"/>
</dbReference>
<protein>
    <submittedName>
        <fullName evidence="2">Uncharacterized protein</fullName>
    </submittedName>
</protein>
<organism evidence="2 3">
    <name type="scientific">Glossina austeni</name>
    <name type="common">Savannah tsetse fly</name>
    <dbReference type="NCBI Taxonomy" id="7395"/>
    <lineage>
        <taxon>Eukaryota</taxon>
        <taxon>Metazoa</taxon>
        <taxon>Ecdysozoa</taxon>
        <taxon>Arthropoda</taxon>
        <taxon>Hexapoda</taxon>
        <taxon>Insecta</taxon>
        <taxon>Pterygota</taxon>
        <taxon>Neoptera</taxon>
        <taxon>Endopterygota</taxon>
        <taxon>Diptera</taxon>
        <taxon>Brachycera</taxon>
        <taxon>Muscomorpha</taxon>
        <taxon>Hippoboscoidea</taxon>
        <taxon>Glossinidae</taxon>
        <taxon>Glossina</taxon>
    </lineage>
</organism>
<dbReference type="AlphaFoldDB" id="A0A1A9VXU0"/>
<dbReference type="VEuPathDB" id="VectorBase:GAUT051084"/>
<feature type="transmembrane region" description="Helical" evidence="1">
    <location>
        <begin position="57"/>
        <end position="76"/>
    </location>
</feature>
<dbReference type="Proteomes" id="UP000078200">
    <property type="component" value="Unassembled WGS sequence"/>
</dbReference>
<evidence type="ECO:0000313" key="2">
    <source>
        <dbReference type="EnsemblMetazoa" id="GAUT051084-PA"/>
    </source>
</evidence>
<keyword evidence="3" id="KW-1185">Reference proteome</keyword>
<reference evidence="2" key="1">
    <citation type="submission" date="2020-05" db="UniProtKB">
        <authorList>
            <consortium name="EnsemblMetazoa"/>
        </authorList>
    </citation>
    <scope>IDENTIFICATION</scope>
    <source>
        <strain evidence="2">TTRI</strain>
    </source>
</reference>
<evidence type="ECO:0000256" key="1">
    <source>
        <dbReference type="SAM" id="Phobius"/>
    </source>
</evidence>
<proteinExistence type="predicted"/>
<name>A0A1A9VXU0_GLOAU</name>
<sequence>MSLTMLQIRLKLGFQRNWMAMEEVNDVWQVPKDGFDKSAFKFSNCNNERRMARIKQLYVPVVVIIILIILPKYLIIVKRNVLCTHVPLPYRMRNEWIAKYGQPLTIAECLEHYRTGNNHKKLKP</sequence>
<keyword evidence="1" id="KW-1133">Transmembrane helix</keyword>
<evidence type="ECO:0000313" key="3">
    <source>
        <dbReference type="Proteomes" id="UP000078200"/>
    </source>
</evidence>